<name>A0A5D2M809_GOSTO</name>
<reference evidence="2 3" key="1">
    <citation type="submission" date="2019-07" db="EMBL/GenBank/DDBJ databases">
        <title>WGS assembly of Gossypium tomentosum.</title>
        <authorList>
            <person name="Chen Z.J."/>
            <person name="Sreedasyam A."/>
            <person name="Ando A."/>
            <person name="Song Q."/>
            <person name="De L."/>
            <person name="Hulse-Kemp A."/>
            <person name="Ding M."/>
            <person name="Ye W."/>
            <person name="Kirkbride R."/>
            <person name="Jenkins J."/>
            <person name="Plott C."/>
            <person name="Lovell J."/>
            <person name="Lin Y.-M."/>
            <person name="Vaughn R."/>
            <person name="Liu B."/>
            <person name="Li W."/>
            <person name="Simpson S."/>
            <person name="Scheffler B."/>
            <person name="Saski C."/>
            <person name="Grover C."/>
            <person name="Hu G."/>
            <person name="Conover J."/>
            <person name="Carlson J."/>
            <person name="Shu S."/>
            <person name="Boston L."/>
            <person name="Williams M."/>
            <person name="Peterson D."/>
            <person name="Mcgee K."/>
            <person name="Jones D."/>
            <person name="Wendel J."/>
            <person name="Stelly D."/>
            <person name="Grimwood J."/>
            <person name="Schmutz J."/>
        </authorList>
    </citation>
    <scope>NUCLEOTIDE SEQUENCE [LARGE SCALE GENOMIC DNA]</scope>
    <source>
        <strain evidence="2">7179.01</strain>
    </source>
</reference>
<proteinExistence type="predicted"/>
<keyword evidence="3" id="KW-1185">Reference proteome</keyword>
<evidence type="ECO:0000256" key="1">
    <source>
        <dbReference type="SAM" id="Phobius"/>
    </source>
</evidence>
<keyword evidence="1" id="KW-0812">Transmembrane</keyword>
<gene>
    <name evidence="2" type="ORF">ES332_D01G116700v1</name>
</gene>
<dbReference type="Proteomes" id="UP000322667">
    <property type="component" value="Chromosome D01"/>
</dbReference>
<feature type="transmembrane region" description="Helical" evidence="1">
    <location>
        <begin position="49"/>
        <end position="69"/>
    </location>
</feature>
<sequence length="105" mass="12555">MRSSRLSRPREAVFLRFEAFSSFAAANLIINASFTFWLTLKVGPCLFDFTFHILVPLSIIIVHLTFHDIRRIYYKIIRKTRSINFKLIHPKLLLHFHMEPKLLRR</sequence>
<evidence type="ECO:0000313" key="2">
    <source>
        <dbReference type="EMBL" id="TYH87443.1"/>
    </source>
</evidence>
<evidence type="ECO:0000313" key="3">
    <source>
        <dbReference type="Proteomes" id="UP000322667"/>
    </source>
</evidence>
<keyword evidence="1" id="KW-1133">Transmembrane helix</keyword>
<organism evidence="2 3">
    <name type="scientific">Gossypium tomentosum</name>
    <name type="common">Hawaiian cotton</name>
    <name type="synonym">Gossypium sandvicense</name>
    <dbReference type="NCBI Taxonomy" id="34277"/>
    <lineage>
        <taxon>Eukaryota</taxon>
        <taxon>Viridiplantae</taxon>
        <taxon>Streptophyta</taxon>
        <taxon>Embryophyta</taxon>
        <taxon>Tracheophyta</taxon>
        <taxon>Spermatophyta</taxon>
        <taxon>Magnoliopsida</taxon>
        <taxon>eudicotyledons</taxon>
        <taxon>Gunneridae</taxon>
        <taxon>Pentapetalae</taxon>
        <taxon>rosids</taxon>
        <taxon>malvids</taxon>
        <taxon>Malvales</taxon>
        <taxon>Malvaceae</taxon>
        <taxon>Malvoideae</taxon>
        <taxon>Gossypium</taxon>
    </lineage>
</organism>
<dbReference type="AlphaFoldDB" id="A0A5D2M809"/>
<keyword evidence="1" id="KW-0472">Membrane</keyword>
<feature type="transmembrane region" description="Helical" evidence="1">
    <location>
        <begin position="12"/>
        <end position="37"/>
    </location>
</feature>
<dbReference type="EMBL" id="CM017623">
    <property type="protein sequence ID" value="TYH87443.1"/>
    <property type="molecule type" value="Genomic_DNA"/>
</dbReference>
<protein>
    <submittedName>
        <fullName evidence="2">Uncharacterized protein</fullName>
    </submittedName>
</protein>
<accession>A0A5D2M809</accession>